<protein>
    <submittedName>
        <fullName evidence="2">MGC86358 protein</fullName>
    </submittedName>
</protein>
<gene>
    <name evidence="2" type="primary">MGC86358</name>
</gene>
<feature type="region of interest" description="Disordered" evidence="1">
    <location>
        <begin position="1"/>
        <end position="47"/>
    </location>
</feature>
<reference evidence="2" key="1">
    <citation type="submission" date="2004-07" db="EMBL/GenBank/DDBJ databases">
        <authorList>
            <consortium name="NIH - Xenopus Gene Collection (XGC) project"/>
        </authorList>
    </citation>
    <scope>NUCLEOTIDE SEQUENCE [LARGE SCALE MRNA]</scope>
    <source>
        <tissue evidence="2">Kidney</tissue>
    </source>
</reference>
<dbReference type="DNASU" id="446740"/>
<dbReference type="Bgee" id="446740">
    <property type="expression patterns" value="Expressed in neurula embryo and 19 other cell types or tissues"/>
</dbReference>
<evidence type="ECO:0000256" key="1">
    <source>
        <dbReference type="SAM" id="MobiDB-lite"/>
    </source>
</evidence>
<dbReference type="AlphaFoldDB" id="Q6DDE2"/>
<accession>Q6DDE2</accession>
<dbReference type="EMBL" id="BC077638">
    <property type="protein sequence ID" value="AAH77638.1"/>
    <property type="molecule type" value="mRNA"/>
</dbReference>
<proteinExistence type="evidence at transcript level"/>
<name>Q6DDE2_XENLA</name>
<organism evidence="2">
    <name type="scientific">Xenopus laevis</name>
    <name type="common">African clawed frog</name>
    <dbReference type="NCBI Taxonomy" id="8355"/>
    <lineage>
        <taxon>Eukaryota</taxon>
        <taxon>Metazoa</taxon>
        <taxon>Chordata</taxon>
        <taxon>Craniata</taxon>
        <taxon>Vertebrata</taxon>
        <taxon>Euteleostomi</taxon>
        <taxon>Amphibia</taxon>
        <taxon>Batrachia</taxon>
        <taxon>Anura</taxon>
        <taxon>Pipoidea</taxon>
        <taxon>Pipidae</taxon>
        <taxon>Xenopodinae</taxon>
        <taxon>Xenopus</taxon>
        <taxon>Xenopus</taxon>
    </lineage>
</organism>
<evidence type="ECO:0000313" key="2">
    <source>
        <dbReference type="EMBL" id="AAH77638.1"/>
    </source>
</evidence>
<feature type="compositionally biased region" description="Basic and acidic residues" evidence="1">
    <location>
        <begin position="1"/>
        <end position="10"/>
    </location>
</feature>
<sequence length="141" mass="17104">MAEKKGPEAKKQKKMKNKTKVEETDAGDEPGGASGEQQHAITRFPPTFSLAEIKNKQRRQFMFMRLKQEKRKEKLSLRKKNARRREKHLVIRLPQNQFQKQSKISVYMMKQQWIPQMKRWHWMKRQMNLLHISTSRQLQRF</sequence>